<evidence type="ECO:0000313" key="3">
    <source>
        <dbReference type="Proteomes" id="UP001159405"/>
    </source>
</evidence>
<accession>A0ABN8SDQ9</accession>
<organism evidence="2 3">
    <name type="scientific">Porites lobata</name>
    <dbReference type="NCBI Taxonomy" id="104759"/>
    <lineage>
        <taxon>Eukaryota</taxon>
        <taxon>Metazoa</taxon>
        <taxon>Cnidaria</taxon>
        <taxon>Anthozoa</taxon>
        <taxon>Hexacorallia</taxon>
        <taxon>Scleractinia</taxon>
        <taxon>Fungiina</taxon>
        <taxon>Poritidae</taxon>
        <taxon>Porites</taxon>
    </lineage>
</organism>
<comment type="caution">
    <text evidence="2">The sequence shown here is derived from an EMBL/GenBank/DDBJ whole genome shotgun (WGS) entry which is preliminary data.</text>
</comment>
<name>A0ABN8SDQ9_9CNID</name>
<feature type="compositionally biased region" description="Low complexity" evidence="1">
    <location>
        <begin position="206"/>
        <end position="222"/>
    </location>
</feature>
<sequence length="266" mass="29679">MFFLRVCNATRYNTVLFNKSDAEESNSKSHPPCEHIVDPSIGAAIQAAISRSIGSLTDNLTQVIESRLTDFAKRFSEENSSSVEQAVKKARCKQYTCKRKGNQQQLDHSLQVSDKLDEASDALKHKSYEKAKAALESGTELVSKHVKAIKLADKSEFGWATVNEYLSDELASDSDDEKRIYRAERRAERKVTKEKRRRARSGDKGSGSASTSRATSSRYASSDLVSRPEARPARRLGPCFKISTQHFFALLSLFLSSSIMALPHRP</sequence>
<dbReference type="EMBL" id="CALNXK010000770">
    <property type="protein sequence ID" value="CAH3189841.1"/>
    <property type="molecule type" value="Genomic_DNA"/>
</dbReference>
<proteinExistence type="predicted"/>
<protein>
    <submittedName>
        <fullName evidence="2">Uncharacterized protein</fullName>
    </submittedName>
</protein>
<keyword evidence="3" id="KW-1185">Reference proteome</keyword>
<reference evidence="2 3" key="1">
    <citation type="submission" date="2022-05" db="EMBL/GenBank/DDBJ databases">
        <authorList>
            <consortium name="Genoscope - CEA"/>
            <person name="William W."/>
        </authorList>
    </citation>
    <scope>NUCLEOTIDE SEQUENCE [LARGE SCALE GENOMIC DNA]</scope>
</reference>
<evidence type="ECO:0000256" key="1">
    <source>
        <dbReference type="SAM" id="MobiDB-lite"/>
    </source>
</evidence>
<feature type="region of interest" description="Disordered" evidence="1">
    <location>
        <begin position="187"/>
        <end position="227"/>
    </location>
</feature>
<evidence type="ECO:0000313" key="2">
    <source>
        <dbReference type="EMBL" id="CAH3189841.1"/>
    </source>
</evidence>
<gene>
    <name evidence="2" type="ORF">PLOB_00044872</name>
</gene>
<dbReference type="Proteomes" id="UP001159405">
    <property type="component" value="Unassembled WGS sequence"/>
</dbReference>